<protein>
    <submittedName>
        <fullName evidence="5">HSP20 family protein</fullName>
    </submittedName>
</protein>
<comment type="similarity">
    <text evidence="1 2">Belongs to the small heat shock protein (HSP20) family.</text>
</comment>
<dbReference type="InterPro" id="IPR002068">
    <property type="entry name" value="A-crystallin/Hsp20_dom"/>
</dbReference>
<proteinExistence type="inferred from homology"/>
<organism evidence="5 6">
    <name type="scientific">Saccharothrix violaceirubra</name>
    <dbReference type="NCBI Taxonomy" id="413306"/>
    <lineage>
        <taxon>Bacteria</taxon>
        <taxon>Bacillati</taxon>
        <taxon>Actinomycetota</taxon>
        <taxon>Actinomycetes</taxon>
        <taxon>Pseudonocardiales</taxon>
        <taxon>Pseudonocardiaceae</taxon>
        <taxon>Saccharothrix</taxon>
    </lineage>
</organism>
<feature type="compositionally biased region" description="Basic and acidic residues" evidence="3">
    <location>
        <begin position="136"/>
        <end position="155"/>
    </location>
</feature>
<dbReference type="Proteomes" id="UP000542674">
    <property type="component" value="Unassembled WGS sequence"/>
</dbReference>
<dbReference type="Pfam" id="PF00011">
    <property type="entry name" value="HSP20"/>
    <property type="match status" value="1"/>
</dbReference>
<evidence type="ECO:0000256" key="1">
    <source>
        <dbReference type="PROSITE-ProRule" id="PRU00285"/>
    </source>
</evidence>
<gene>
    <name evidence="5" type="ORF">F4559_005955</name>
</gene>
<sequence length="155" mass="17302">MTLMRFDPFRDLERLTEQALAGARGPRAMPMEAFRRDDRFVVALDLPGVDPGDVDVTVERNVVTVRAHRVPLRQAGDDLLVDERPQGEFSRQFFLGDNLDSTRLSAEFDRGVLMLGIPVAEAGKPRKVEIGTGSETAEKKPRIPERASREETANV</sequence>
<feature type="domain" description="SHSP" evidence="4">
    <location>
        <begin position="22"/>
        <end position="133"/>
    </location>
</feature>
<dbReference type="EMBL" id="JACHJS010000001">
    <property type="protein sequence ID" value="MBB4968596.1"/>
    <property type="molecule type" value="Genomic_DNA"/>
</dbReference>
<comment type="caution">
    <text evidence="5">The sequence shown here is derived from an EMBL/GenBank/DDBJ whole genome shotgun (WGS) entry which is preliminary data.</text>
</comment>
<dbReference type="Gene3D" id="2.60.40.790">
    <property type="match status" value="1"/>
</dbReference>
<name>A0A7W7WZ31_9PSEU</name>
<dbReference type="RefSeq" id="WP_184674250.1">
    <property type="nucleotide sequence ID" value="NZ_BAABAI010000006.1"/>
</dbReference>
<accession>A0A7W7WZ31</accession>
<dbReference type="AlphaFoldDB" id="A0A7W7WZ31"/>
<dbReference type="PANTHER" id="PTHR11527">
    <property type="entry name" value="HEAT-SHOCK PROTEIN 20 FAMILY MEMBER"/>
    <property type="match status" value="1"/>
</dbReference>
<reference evidence="5 6" key="1">
    <citation type="submission" date="2020-08" db="EMBL/GenBank/DDBJ databases">
        <title>Sequencing the genomes of 1000 actinobacteria strains.</title>
        <authorList>
            <person name="Klenk H.-P."/>
        </authorList>
    </citation>
    <scope>NUCLEOTIDE SEQUENCE [LARGE SCALE GENOMIC DNA]</scope>
    <source>
        <strain evidence="5 6">DSM 45084</strain>
    </source>
</reference>
<dbReference type="InterPro" id="IPR031107">
    <property type="entry name" value="Small_HSP"/>
</dbReference>
<keyword evidence="6" id="KW-1185">Reference proteome</keyword>
<evidence type="ECO:0000256" key="2">
    <source>
        <dbReference type="RuleBase" id="RU003616"/>
    </source>
</evidence>
<dbReference type="CDD" id="cd06464">
    <property type="entry name" value="ACD_sHsps-like"/>
    <property type="match status" value="1"/>
</dbReference>
<evidence type="ECO:0000256" key="3">
    <source>
        <dbReference type="SAM" id="MobiDB-lite"/>
    </source>
</evidence>
<dbReference type="SUPFAM" id="SSF49764">
    <property type="entry name" value="HSP20-like chaperones"/>
    <property type="match status" value="1"/>
</dbReference>
<dbReference type="PROSITE" id="PS01031">
    <property type="entry name" value="SHSP"/>
    <property type="match status" value="1"/>
</dbReference>
<evidence type="ECO:0000259" key="4">
    <source>
        <dbReference type="PROSITE" id="PS01031"/>
    </source>
</evidence>
<evidence type="ECO:0000313" key="6">
    <source>
        <dbReference type="Proteomes" id="UP000542674"/>
    </source>
</evidence>
<dbReference type="InterPro" id="IPR008978">
    <property type="entry name" value="HSP20-like_chaperone"/>
</dbReference>
<evidence type="ECO:0000313" key="5">
    <source>
        <dbReference type="EMBL" id="MBB4968596.1"/>
    </source>
</evidence>
<feature type="region of interest" description="Disordered" evidence="3">
    <location>
        <begin position="125"/>
        <end position="155"/>
    </location>
</feature>